<dbReference type="SUPFAM" id="SSF51971">
    <property type="entry name" value="Nucleotide-binding domain"/>
    <property type="match status" value="1"/>
</dbReference>
<feature type="region of interest" description="Disordered" evidence="6">
    <location>
        <begin position="652"/>
        <end position="671"/>
    </location>
</feature>
<gene>
    <name evidence="8" type="ORF">C8N35_101900</name>
</gene>
<evidence type="ECO:0000256" key="6">
    <source>
        <dbReference type="SAM" id="MobiDB-lite"/>
    </source>
</evidence>
<dbReference type="EMBL" id="QAYG01000001">
    <property type="protein sequence ID" value="PTW62852.1"/>
    <property type="molecule type" value="Genomic_DNA"/>
</dbReference>
<dbReference type="SUPFAM" id="SSF46548">
    <property type="entry name" value="alpha-helical ferredoxin"/>
    <property type="match status" value="1"/>
</dbReference>
<sequence length="779" mass="84897">MDSDRVRKLEARCIEEQPPACMATCPLHVDMRAILEKVKKGDFSGAFALYARMVPFPGIVGHICDHPCEATCRRQEAGGAIRIAAVERALVEESYATLRRTAQRQSKPKRVAVVGAGLAGLTAAFDLAMKGHRITVLEADAHPLERLYHDYDEDILPRSVIAAEIGALQTLGVEIRVRSRVAGGPGPLGLDTLIDDFDAVLLALGPGVARNFSSTVRLTDNGRIDIDPNSRATSHPKVFGGGFHGALGEVYSPIGSIRDGRRAAGSIDRFLQGASLTAKRDDADGEASCLYVNTAAQEAVPPVEPVDTAAGYTLEEAKAEAARCFPCHCQECVKACVFLAHYKTYPKRAVREIHNNLSIIMGNRKANRMIDSCSLCGLCETVCPTDLAMGDVCLEARREMVDSGHMPASHHDFALRDMEDSRSARAAFARHEPGRERSARVFFPGCQLTASAPGHVERVYAHLRDRLEGGVGLMVDCCGAPAHWSGRTALHTEVVDHLRQTWKEMGEPEIVTACATCLTMLRTHLSEAPVRSLWPLLAEIGWPEGTDARAAGKTLAIHDPCTGRHEREVHVAVRDLAARLGASVREISSAELTTCCGFGGLVSFANPDVANATVDARAAERPEDYLTYCAMCRDNFARRGKRSAHLLDLAFPPEDGADPAARPDPGFSGRRDNRARLKIRLLRNLWGEDMSDPESVWNVHIPDDVRADMERKLILVDEVTAVIADAETTGRKLKDRKTGHLIATLRSGPVTTWVEYENTETGALVHKAYGHRMNVEAKS</sequence>
<dbReference type="GO" id="GO:0005886">
    <property type="term" value="C:plasma membrane"/>
    <property type="evidence" value="ECO:0007669"/>
    <property type="project" value="TreeGrafter"/>
</dbReference>
<dbReference type="InterPro" id="IPR023753">
    <property type="entry name" value="FAD/NAD-binding_dom"/>
</dbReference>
<dbReference type="NCBIfam" id="NF045663">
    <property type="entry name" value="diclust_near_Sec"/>
    <property type="match status" value="1"/>
</dbReference>
<keyword evidence="9" id="KW-1185">Reference proteome</keyword>
<dbReference type="InterPro" id="IPR051460">
    <property type="entry name" value="HdrC_iron-sulfur_subunit"/>
</dbReference>
<dbReference type="InterPro" id="IPR036188">
    <property type="entry name" value="FAD/NAD-bd_sf"/>
</dbReference>
<keyword evidence="1" id="KW-0004">4Fe-4S</keyword>
<dbReference type="PANTHER" id="PTHR43255:SF1">
    <property type="entry name" value="IRON-SULFUR-BINDING OXIDOREDUCTASE FADF-RELATED"/>
    <property type="match status" value="1"/>
</dbReference>
<keyword evidence="5" id="KW-0411">Iron-sulfur</keyword>
<dbReference type="GO" id="GO:0046872">
    <property type="term" value="F:metal ion binding"/>
    <property type="evidence" value="ECO:0007669"/>
    <property type="project" value="UniProtKB-KW"/>
</dbReference>
<evidence type="ECO:0000256" key="5">
    <source>
        <dbReference type="ARBA" id="ARBA00023014"/>
    </source>
</evidence>
<evidence type="ECO:0000259" key="7">
    <source>
        <dbReference type="PROSITE" id="PS51379"/>
    </source>
</evidence>
<dbReference type="GO" id="GO:0016491">
    <property type="term" value="F:oxidoreductase activity"/>
    <property type="evidence" value="ECO:0007669"/>
    <property type="project" value="UniProtKB-KW"/>
</dbReference>
<dbReference type="Pfam" id="PF14691">
    <property type="entry name" value="Fer4_20"/>
    <property type="match status" value="1"/>
</dbReference>
<keyword evidence="3" id="KW-0560">Oxidoreductase</keyword>
<keyword evidence="2" id="KW-0479">Metal-binding</keyword>
<evidence type="ECO:0000256" key="2">
    <source>
        <dbReference type="ARBA" id="ARBA00022723"/>
    </source>
</evidence>
<evidence type="ECO:0000313" key="9">
    <source>
        <dbReference type="Proteomes" id="UP000244081"/>
    </source>
</evidence>
<dbReference type="Pfam" id="PF13534">
    <property type="entry name" value="Fer4_17"/>
    <property type="match status" value="1"/>
</dbReference>
<proteinExistence type="predicted"/>
<protein>
    <submittedName>
        <fullName evidence="8">Aldehyde dehydrogenase iron-sulfur subunit</fullName>
    </submittedName>
</protein>
<dbReference type="PANTHER" id="PTHR43255">
    <property type="entry name" value="IRON-SULFUR-BINDING OXIDOREDUCTASE FADF-RELATED-RELATED"/>
    <property type="match status" value="1"/>
</dbReference>
<dbReference type="PROSITE" id="PS51379">
    <property type="entry name" value="4FE4S_FER_2"/>
    <property type="match status" value="1"/>
</dbReference>
<evidence type="ECO:0000313" key="8">
    <source>
        <dbReference type="EMBL" id="PTW62852.1"/>
    </source>
</evidence>
<dbReference type="AlphaFoldDB" id="A0A2T5VGG8"/>
<dbReference type="InterPro" id="IPR017900">
    <property type="entry name" value="4Fe4S_Fe_S_CS"/>
</dbReference>
<dbReference type="Gene3D" id="3.50.50.60">
    <property type="entry name" value="FAD/NAD(P)-binding domain"/>
    <property type="match status" value="1"/>
</dbReference>
<organism evidence="8 9">
    <name type="scientific">Breoghania corrubedonensis</name>
    <dbReference type="NCBI Taxonomy" id="665038"/>
    <lineage>
        <taxon>Bacteria</taxon>
        <taxon>Pseudomonadati</taxon>
        <taxon>Pseudomonadota</taxon>
        <taxon>Alphaproteobacteria</taxon>
        <taxon>Hyphomicrobiales</taxon>
        <taxon>Stappiaceae</taxon>
        <taxon>Breoghania</taxon>
    </lineage>
</organism>
<evidence type="ECO:0000256" key="3">
    <source>
        <dbReference type="ARBA" id="ARBA00023002"/>
    </source>
</evidence>
<dbReference type="GO" id="GO:0051539">
    <property type="term" value="F:4 iron, 4 sulfur cluster binding"/>
    <property type="evidence" value="ECO:0007669"/>
    <property type="project" value="UniProtKB-KW"/>
</dbReference>
<dbReference type="PROSITE" id="PS00198">
    <property type="entry name" value="4FE4S_FER_1"/>
    <property type="match status" value="1"/>
</dbReference>
<reference evidence="8 9" key="1">
    <citation type="submission" date="2018-04" db="EMBL/GenBank/DDBJ databases">
        <title>Genomic Encyclopedia of Archaeal and Bacterial Type Strains, Phase II (KMG-II): from individual species to whole genera.</title>
        <authorList>
            <person name="Goeker M."/>
        </authorList>
    </citation>
    <scope>NUCLEOTIDE SEQUENCE [LARGE SCALE GENOMIC DNA]</scope>
    <source>
        <strain evidence="8 9">DSM 23382</strain>
    </source>
</reference>
<keyword evidence="4" id="KW-0408">Iron</keyword>
<dbReference type="InterPro" id="IPR028261">
    <property type="entry name" value="DPD_II"/>
</dbReference>
<evidence type="ECO:0000256" key="1">
    <source>
        <dbReference type="ARBA" id="ARBA00022485"/>
    </source>
</evidence>
<accession>A0A2T5VGG8</accession>
<name>A0A2T5VGG8_9HYPH</name>
<dbReference type="Gene3D" id="1.10.1060.10">
    <property type="entry name" value="Alpha-helical ferredoxin"/>
    <property type="match status" value="1"/>
</dbReference>
<dbReference type="InterPro" id="IPR017896">
    <property type="entry name" value="4Fe4S_Fe-S-bd"/>
</dbReference>
<dbReference type="InterPro" id="IPR004017">
    <property type="entry name" value="Cys_rich_dom"/>
</dbReference>
<comment type="caution">
    <text evidence="8">The sequence shown here is derived from an EMBL/GenBank/DDBJ whole genome shotgun (WGS) entry which is preliminary data.</text>
</comment>
<dbReference type="Pfam" id="PF02754">
    <property type="entry name" value="CCG"/>
    <property type="match status" value="2"/>
</dbReference>
<dbReference type="Pfam" id="PF07992">
    <property type="entry name" value="Pyr_redox_2"/>
    <property type="match status" value="1"/>
</dbReference>
<dbReference type="InterPro" id="IPR009051">
    <property type="entry name" value="Helical_ferredxn"/>
</dbReference>
<evidence type="ECO:0000256" key="4">
    <source>
        <dbReference type="ARBA" id="ARBA00023004"/>
    </source>
</evidence>
<feature type="domain" description="4Fe-4S ferredoxin-type" evidence="7">
    <location>
        <begin position="364"/>
        <end position="392"/>
    </location>
</feature>
<dbReference type="Proteomes" id="UP000244081">
    <property type="component" value="Unassembled WGS sequence"/>
</dbReference>
<dbReference type="RefSeq" id="WP_170122018.1">
    <property type="nucleotide sequence ID" value="NZ_QAYG01000001.1"/>
</dbReference>